<dbReference type="GO" id="GO:0005524">
    <property type="term" value="F:ATP binding"/>
    <property type="evidence" value="ECO:0007669"/>
    <property type="project" value="UniProtKB-KW"/>
</dbReference>
<dbReference type="SUPFAM" id="SSF56801">
    <property type="entry name" value="Acetyl-CoA synthetase-like"/>
    <property type="match status" value="1"/>
</dbReference>
<organism evidence="6 7">
    <name type="scientific">Pristionchus mayeri</name>
    <dbReference type="NCBI Taxonomy" id="1317129"/>
    <lineage>
        <taxon>Eukaryota</taxon>
        <taxon>Metazoa</taxon>
        <taxon>Ecdysozoa</taxon>
        <taxon>Nematoda</taxon>
        <taxon>Chromadorea</taxon>
        <taxon>Rhabditida</taxon>
        <taxon>Rhabditina</taxon>
        <taxon>Diplogasteromorpha</taxon>
        <taxon>Diplogasteroidea</taxon>
        <taxon>Neodiplogasteridae</taxon>
        <taxon>Pristionchus</taxon>
    </lineage>
</organism>
<dbReference type="PANTHER" id="PTHR43107">
    <property type="entry name" value="LONG-CHAIN FATTY ACID TRANSPORT PROTEIN"/>
    <property type="match status" value="1"/>
</dbReference>
<protein>
    <recommendedName>
        <fullName evidence="5">AMP-binding enzyme C-terminal domain-containing protein</fullName>
    </recommendedName>
</protein>
<name>A0AAN5CLK6_9BILA</name>
<evidence type="ECO:0000313" key="6">
    <source>
        <dbReference type="EMBL" id="GMR46669.1"/>
    </source>
</evidence>
<dbReference type="PANTHER" id="PTHR43107:SF15">
    <property type="entry name" value="FATTY ACID TRANSPORT PROTEIN 3, ISOFORM A"/>
    <property type="match status" value="1"/>
</dbReference>
<dbReference type="GO" id="GO:0005324">
    <property type="term" value="F:long-chain fatty acid transmembrane transporter activity"/>
    <property type="evidence" value="ECO:0007669"/>
    <property type="project" value="TreeGrafter"/>
</dbReference>
<evidence type="ECO:0000313" key="7">
    <source>
        <dbReference type="Proteomes" id="UP001328107"/>
    </source>
</evidence>
<keyword evidence="7" id="KW-1185">Reference proteome</keyword>
<comment type="caution">
    <text evidence="6">The sequence shown here is derived from an EMBL/GenBank/DDBJ whole genome shotgun (WGS) entry which is preliminary data.</text>
</comment>
<dbReference type="AlphaFoldDB" id="A0AAN5CLK6"/>
<reference evidence="7" key="1">
    <citation type="submission" date="2022-10" db="EMBL/GenBank/DDBJ databases">
        <title>Genome assembly of Pristionchus species.</title>
        <authorList>
            <person name="Yoshida K."/>
            <person name="Sommer R.J."/>
        </authorList>
    </citation>
    <scope>NUCLEOTIDE SEQUENCE [LARGE SCALE GENOMIC DNA]</scope>
    <source>
        <strain evidence="7">RS5460</strain>
    </source>
</reference>
<feature type="non-terminal residue" evidence="6">
    <location>
        <position position="1"/>
    </location>
</feature>
<feature type="domain" description="AMP-binding enzyme C-terminal" evidence="5">
    <location>
        <begin position="10"/>
        <end position="88"/>
    </location>
</feature>
<dbReference type="GO" id="GO:0005886">
    <property type="term" value="C:plasma membrane"/>
    <property type="evidence" value="ECO:0007669"/>
    <property type="project" value="TreeGrafter"/>
</dbReference>
<dbReference type="GO" id="GO:0004467">
    <property type="term" value="F:long-chain fatty acid-CoA ligase activity"/>
    <property type="evidence" value="ECO:0007669"/>
    <property type="project" value="TreeGrafter"/>
</dbReference>
<evidence type="ECO:0000256" key="4">
    <source>
        <dbReference type="ARBA" id="ARBA00022840"/>
    </source>
</evidence>
<dbReference type="GO" id="GO:0005789">
    <property type="term" value="C:endoplasmic reticulum membrane"/>
    <property type="evidence" value="ECO:0007669"/>
    <property type="project" value="TreeGrafter"/>
</dbReference>
<dbReference type="Gene3D" id="3.30.300.30">
    <property type="match status" value="1"/>
</dbReference>
<dbReference type="InterPro" id="IPR025110">
    <property type="entry name" value="AMP-bd_C"/>
</dbReference>
<dbReference type="GO" id="GO:0044539">
    <property type="term" value="P:long-chain fatty acid import into cell"/>
    <property type="evidence" value="ECO:0007669"/>
    <property type="project" value="TreeGrafter"/>
</dbReference>
<evidence type="ECO:0000256" key="1">
    <source>
        <dbReference type="ARBA" id="ARBA00006432"/>
    </source>
</evidence>
<dbReference type="Pfam" id="PF13193">
    <property type="entry name" value="AMP-binding_C"/>
    <property type="match status" value="1"/>
</dbReference>
<dbReference type="Proteomes" id="UP001328107">
    <property type="component" value="Unassembled WGS sequence"/>
</dbReference>
<evidence type="ECO:0000256" key="2">
    <source>
        <dbReference type="ARBA" id="ARBA00022598"/>
    </source>
</evidence>
<proteinExistence type="inferred from homology"/>
<comment type="similarity">
    <text evidence="1">Belongs to the ATP-dependent AMP-binding enzyme family.</text>
</comment>
<sequence length="138" mass="15390">WKGENVSTMEVEGVLQPIKGIVECTVYGVEVGKQEGRAGMTALQMAEGADLKELLAEAAHRFTSNLASYAIPLFIRVCKELDKTGTYKLRKTDLQKDGFDLAKLNSDPIFFFNAAEKQYVPLTPDLQRQINSGEYTRL</sequence>
<evidence type="ECO:0000259" key="5">
    <source>
        <dbReference type="Pfam" id="PF13193"/>
    </source>
</evidence>
<accession>A0AAN5CLK6</accession>
<keyword evidence="4" id="KW-0067">ATP-binding</keyword>
<keyword evidence="2" id="KW-0436">Ligase</keyword>
<evidence type="ECO:0000256" key="3">
    <source>
        <dbReference type="ARBA" id="ARBA00022741"/>
    </source>
</evidence>
<gene>
    <name evidence="6" type="ORF">PMAYCL1PPCAC_16864</name>
</gene>
<dbReference type="EMBL" id="BTRK01000004">
    <property type="protein sequence ID" value="GMR46669.1"/>
    <property type="molecule type" value="Genomic_DNA"/>
</dbReference>
<keyword evidence="3" id="KW-0547">Nucleotide-binding</keyword>
<dbReference type="InterPro" id="IPR045851">
    <property type="entry name" value="AMP-bd_C_sf"/>
</dbReference>